<dbReference type="Proteomes" id="UP001379533">
    <property type="component" value="Chromosome"/>
</dbReference>
<feature type="region of interest" description="Disordered" evidence="1">
    <location>
        <begin position="383"/>
        <end position="406"/>
    </location>
</feature>
<accession>A0ABZ2K2D4</accession>
<feature type="signal peptide" evidence="3">
    <location>
        <begin position="1"/>
        <end position="28"/>
    </location>
</feature>
<organism evidence="4 5">
    <name type="scientific">Pendulispora brunnea</name>
    <dbReference type="NCBI Taxonomy" id="2905690"/>
    <lineage>
        <taxon>Bacteria</taxon>
        <taxon>Pseudomonadati</taxon>
        <taxon>Myxococcota</taxon>
        <taxon>Myxococcia</taxon>
        <taxon>Myxococcales</taxon>
        <taxon>Sorangiineae</taxon>
        <taxon>Pendulisporaceae</taxon>
        <taxon>Pendulispora</taxon>
    </lineage>
</organism>
<evidence type="ECO:0000256" key="2">
    <source>
        <dbReference type="SAM" id="Phobius"/>
    </source>
</evidence>
<dbReference type="InterPro" id="IPR015943">
    <property type="entry name" value="WD40/YVTN_repeat-like_dom_sf"/>
</dbReference>
<keyword evidence="2" id="KW-1133">Transmembrane helix</keyword>
<proteinExistence type="predicted"/>
<keyword evidence="2" id="KW-0472">Membrane</keyword>
<dbReference type="SUPFAM" id="SSF110296">
    <property type="entry name" value="Oligoxyloglucan reducing end-specific cellobiohydrolase"/>
    <property type="match status" value="1"/>
</dbReference>
<gene>
    <name evidence="4" type="ORF">LZC95_40865</name>
</gene>
<protein>
    <submittedName>
        <fullName evidence="4">Uncharacterized protein</fullName>
    </submittedName>
</protein>
<evidence type="ECO:0000256" key="3">
    <source>
        <dbReference type="SAM" id="SignalP"/>
    </source>
</evidence>
<keyword evidence="2" id="KW-0812">Transmembrane</keyword>
<sequence>MSIVLSKWALRVAIGVGALALGAGEAHANGRFPAASQLVVFPRTPERLVLRTTFGILFSHDRGATWDWVCERAVGYGGQYDPAIGIVGDNVLAGTFEGLSVTQDLGCSWNFAGGGLKGQVVIDVTSRPGNPAGALALTSTYRLDDAGAGYTSDIYETTDEGSSWSRLGIGLPTYAIAETVDTAPSDGARIYASAFRRKGESIEGLFYASKDNGHTFSETLIELTLNEGAPFIAAVDPLNADRVYVRTTAGSASRLLVTDDGGKTFRTARTGPAILGFALSGDGSKVWVGGTDGLYEASRDDFALTKKSAAQIQCLTWFQGTLYACSTESSGFILGASTDDGVTFAPLLHLATVRGPLACASATPTANCIIEWPAIRDQLGIVDDAGPGRPDAGAQGATSSDDGGCSVPSGKSGPVAFFSMCAAAIAAILARTVIVRRRRPR</sequence>
<feature type="transmembrane region" description="Helical" evidence="2">
    <location>
        <begin position="415"/>
        <end position="434"/>
    </location>
</feature>
<evidence type="ECO:0000313" key="5">
    <source>
        <dbReference type="Proteomes" id="UP001379533"/>
    </source>
</evidence>
<dbReference type="EMBL" id="CP089982">
    <property type="protein sequence ID" value="WXA92787.1"/>
    <property type="molecule type" value="Genomic_DNA"/>
</dbReference>
<reference evidence="4 5" key="1">
    <citation type="submission" date="2021-12" db="EMBL/GenBank/DDBJ databases">
        <title>Discovery of the Pendulisporaceae a myxobacterial family with distinct sporulation behavior and unique specialized metabolism.</title>
        <authorList>
            <person name="Garcia R."/>
            <person name="Popoff A."/>
            <person name="Bader C.D."/>
            <person name="Loehr J."/>
            <person name="Walesch S."/>
            <person name="Walt C."/>
            <person name="Boldt J."/>
            <person name="Bunk B."/>
            <person name="Haeckl F.J.F.P.J."/>
            <person name="Gunesch A.P."/>
            <person name="Birkelbach J."/>
            <person name="Nuebel U."/>
            <person name="Pietschmann T."/>
            <person name="Bach T."/>
            <person name="Mueller R."/>
        </authorList>
    </citation>
    <scope>NUCLEOTIDE SEQUENCE [LARGE SCALE GENOMIC DNA]</scope>
    <source>
        <strain evidence="4 5">MSr12523</strain>
    </source>
</reference>
<evidence type="ECO:0000256" key="1">
    <source>
        <dbReference type="SAM" id="MobiDB-lite"/>
    </source>
</evidence>
<feature type="chain" id="PRO_5046252774" evidence="3">
    <location>
        <begin position="29"/>
        <end position="441"/>
    </location>
</feature>
<name>A0ABZ2K2D4_9BACT</name>
<dbReference type="Gene3D" id="2.130.10.10">
    <property type="entry name" value="YVTN repeat-like/Quinoprotein amine dehydrogenase"/>
    <property type="match status" value="2"/>
</dbReference>
<evidence type="ECO:0000313" key="4">
    <source>
        <dbReference type="EMBL" id="WXA92787.1"/>
    </source>
</evidence>
<keyword evidence="5" id="KW-1185">Reference proteome</keyword>
<keyword evidence="3" id="KW-0732">Signal</keyword>
<dbReference type="RefSeq" id="WP_394843387.1">
    <property type="nucleotide sequence ID" value="NZ_CP089982.1"/>
</dbReference>